<dbReference type="AlphaFoldDB" id="A0A392QM77"/>
<name>A0A392QM77_9FABA</name>
<evidence type="ECO:0000313" key="2">
    <source>
        <dbReference type="EMBL" id="MCI25047.1"/>
    </source>
</evidence>
<feature type="region of interest" description="Disordered" evidence="1">
    <location>
        <begin position="66"/>
        <end position="106"/>
    </location>
</feature>
<accession>A0A392QM77</accession>
<evidence type="ECO:0000313" key="3">
    <source>
        <dbReference type="Proteomes" id="UP000265520"/>
    </source>
</evidence>
<keyword evidence="3" id="KW-1185">Reference proteome</keyword>
<proteinExistence type="predicted"/>
<evidence type="ECO:0000256" key="1">
    <source>
        <dbReference type="SAM" id="MobiDB-lite"/>
    </source>
</evidence>
<sequence>MLEETWVHPPPRLHEGKGRWQANMRVVIVVDAVGVNINLHLSMSPRLTLNLMLVGMRRWRGADADDMVDVGGDEEEREGEEDGRTKKIYEPFSGGPSDKSVGPCQI</sequence>
<dbReference type="EMBL" id="LXQA010145004">
    <property type="protein sequence ID" value="MCI25047.1"/>
    <property type="molecule type" value="Genomic_DNA"/>
</dbReference>
<feature type="compositionally biased region" description="Acidic residues" evidence="1">
    <location>
        <begin position="66"/>
        <end position="81"/>
    </location>
</feature>
<reference evidence="2 3" key="1">
    <citation type="journal article" date="2018" name="Front. Plant Sci.">
        <title>Red Clover (Trifolium pratense) and Zigzag Clover (T. medium) - A Picture of Genomic Similarities and Differences.</title>
        <authorList>
            <person name="Dluhosova J."/>
            <person name="Istvanek J."/>
            <person name="Nedelnik J."/>
            <person name="Repkova J."/>
        </authorList>
    </citation>
    <scope>NUCLEOTIDE SEQUENCE [LARGE SCALE GENOMIC DNA]</scope>
    <source>
        <strain evidence="3">cv. 10/8</strain>
        <tissue evidence="2">Leaf</tissue>
    </source>
</reference>
<protein>
    <submittedName>
        <fullName evidence="2">Uncharacterized protein</fullName>
    </submittedName>
</protein>
<organism evidence="2 3">
    <name type="scientific">Trifolium medium</name>
    <dbReference type="NCBI Taxonomy" id="97028"/>
    <lineage>
        <taxon>Eukaryota</taxon>
        <taxon>Viridiplantae</taxon>
        <taxon>Streptophyta</taxon>
        <taxon>Embryophyta</taxon>
        <taxon>Tracheophyta</taxon>
        <taxon>Spermatophyta</taxon>
        <taxon>Magnoliopsida</taxon>
        <taxon>eudicotyledons</taxon>
        <taxon>Gunneridae</taxon>
        <taxon>Pentapetalae</taxon>
        <taxon>rosids</taxon>
        <taxon>fabids</taxon>
        <taxon>Fabales</taxon>
        <taxon>Fabaceae</taxon>
        <taxon>Papilionoideae</taxon>
        <taxon>50 kb inversion clade</taxon>
        <taxon>NPAAA clade</taxon>
        <taxon>Hologalegina</taxon>
        <taxon>IRL clade</taxon>
        <taxon>Trifolieae</taxon>
        <taxon>Trifolium</taxon>
    </lineage>
</organism>
<comment type="caution">
    <text evidence="2">The sequence shown here is derived from an EMBL/GenBank/DDBJ whole genome shotgun (WGS) entry which is preliminary data.</text>
</comment>
<dbReference type="Proteomes" id="UP000265520">
    <property type="component" value="Unassembled WGS sequence"/>
</dbReference>